<evidence type="ECO:0000256" key="10">
    <source>
        <dbReference type="ARBA" id="ARBA00023077"/>
    </source>
</evidence>
<evidence type="ECO:0000256" key="3">
    <source>
        <dbReference type="ARBA" id="ARBA00022448"/>
    </source>
</evidence>
<dbReference type="PANTHER" id="PTHR32552">
    <property type="entry name" value="FERRICHROME IRON RECEPTOR-RELATED"/>
    <property type="match status" value="1"/>
</dbReference>
<proteinExistence type="inferred from homology"/>
<keyword evidence="7 16" id="KW-0732">Signal</keyword>
<keyword evidence="9" id="KW-0406">Ion transport</keyword>
<keyword evidence="3 14" id="KW-0813">Transport</keyword>
<organism evidence="19 20">
    <name type="scientific">Sphingomonas oryzagri</name>
    <dbReference type="NCBI Taxonomy" id="3042314"/>
    <lineage>
        <taxon>Bacteria</taxon>
        <taxon>Pseudomonadati</taxon>
        <taxon>Pseudomonadota</taxon>
        <taxon>Alphaproteobacteria</taxon>
        <taxon>Sphingomonadales</taxon>
        <taxon>Sphingomonadaceae</taxon>
        <taxon>Sphingomonas</taxon>
    </lineage>
</organism>
<comment type="subcellular location">
    <subcellularLocation>
        <location evidence="1 14">Cell outer membrane</location>
        <topology evidence="1 14">Multi-pass membrane protein</topology>
    </subcellularLocation>
</comment>
<accession>A0ABT6MXI4</accession>
<dbReference type="NCBIfam" id="TIGR01783">
    <property type="entry name" value="TonB-siderophor"/>
    <property type="match status" value="1"/>
</dbReference>
<evidence type="ECO:0000259" key="17">
    <source>
        <dbReference type="Pfam" id="PF00593"/>
    </source>
</evidence>
<keyword evidence="20" id="KW-1185">Reference proteome</keyword>
<evidence type="ECO:0000256" key="6">
    <source>
        <dbReference type="ARBA" id="ARBA00022692"/>
    </source>
</evidence>
<dbReference type="Pfam" id="PF00593">
    <property type="entry name" value="TonB_dep_Rec_b-barrel"/>
    <property type="match status" value="1"/>
</dbReference>
<dbReference type="InterPro" id="IPR000531">
    <property type="entry name" value="Beta-barrel_TonB"/>
</dbReference>
<keyword evidence="8" id="KW-0408">Iron</keyword>
<dbReference type="PANTHER" id="PTHR32552:SF68">
    <property type="entry name" value="FERRICHROME OUTER MEMBRANE TRANSPORTER_PHAGE RECEPTOR"/>
    <property type="match status" value="1"/>
</dbReference>
<dbReference type="Gene3D" id="2.170.130.10">
    <property type="entry name" value="TonB-dependent receptor, plug domain"/>
    <property type="match status" value="1"/>
</dbReference>
<evidence type="ECO:0000256" key="1">
    <source>
        <dbReference type="ARBA" id="ARBA00004571"/>
    </source>
</evidence>
<keyword evidence="6 14" id="KW-0812">Transmembrane</keyword>
<feature type="domain" description="TonB-dependent receptor plug" evidence="18">
    <location>
        <begin position="63"/>
        <end position="159"/>
    </location>
</feature>
<feature type="domain" description="TonB-dependent receptor-like beta-barrel" evidence="17">
    <location>
        <begin position="243"/>
        <end position="671"/>
    </location>
</feature>
<evidence type="ECO:0000256" key="4">
    <source>
        <dbReference type="ARBA" id="ARBA00022452"/>
    </source>
</evidence>
<evidence type="ECO:0000256" key="15">
    <source>
        <dbReference type="RuleBase" id="RU003357"/>
    </source>
</evidence>
<dbReference type="PROSITE" id="PS52016">
    <property type="entry name" value="TONB_DEPENDENT_REC_3"/>
    <property type="match status" value="1"/>
</dbReference>
<keyword evidence="4 14" id="KW-1134">Transmembrane beta strand</keyword>
<feature type="chain" id="PRO_5046902299" evidence="16">
    <location>
        <begin position="31"/>
        <end position="702"/>
    </location>
</feature>
<comment type="caution">
    <text evidence="19">The sequence shown here is derived from an EMBL/GenBank/DDBJ whole genome shotgun (WGS) entry which is preliminary data.</text>
</comment>
<evidence type="ECO:0000256" key="11">
    <source>
        <dbReference type="ARBA" id="ARBA00023136"/>
    </source>
</evidence>
<evidence type="ECO:0000256" key="13">
    <source>
        <dbReference type="ARBA" id="ARBA00023237"/>
    </source>
</evidence>
<evidence type="ECO:0000313" key="20">
    <source>
        <dbReference type="Proteomes" id="UP001160625"/>
    </source>
</evidence>
<dbReference type="CDD" id="cd01347">
    <property type="entry name" value="ligand_gated_channel"/>
    <property type="match status" value="1"/>
</dbReference>
<evidence type="ECO:0000256" key="12">
    <source>
        <dbReference type="ARBA" id="ARBA00023170"/>
    </source>
</evidence>
<dbReference type="InterPro" id="IPR010105">
    <property type="entry name" value="TonB_sidphr_rcpt"/>
</dbReference>
<keyword evidence="11 14" id="KW-0472">Membrane</keyword>
<evidence type="ECO:0000256" key="2">
    <source>
        <dbReference type="ARBA" id="ARBA00009810"/>
    </source>
</evidence>
<comment type="similarity">
    <text evidence="2 14 15">Belongs to the TonB-dependent receptor family.</text>
</comment>
<dbReference type="InterPro" id="IPR039426">
    <property type="entry name" value="TonB-dep_rcpt-like"/>
</dbReference>
<evidence type="ECO:0000313" key="19">
    <source>
        <dbReference type="EMBL" id="MDH7637715.1"/>
    </source>
</evidence>
<protein>
    <submittedName>
        <fullName evidence="19">TonB-dependent siderophore receptor</fullName>
    </submittedName>
</protein>
<name>A0ABT6MXI4_9SPHN</name>
<dbReference type="RefSeq" id="WP_281043057.1">
    <property type="nucleotide sequence ID" value="NZ_JARYGZ010000001.1"/>
</dbReference>
<evidence type="ECO:0000256" key="16">
    <source>
        <dbReference type="SAM" id="SignalP"/>
    </source>
</evidence>
<dbReference type="SUPFAM" id="SSF56935">
    <property type="entry name" value="Porins"/>
    <property type="match status" value="1"/>
</dbReference>
<dbReference type="Proteomes" id="UP001160625">
    <property type="component" value="Unassembled WGS sequence"/>
</dbReference>
<dbReference type="EMBL" id="JARYGZ010000001">
    <property type="protein sequence ID" value="MDH7637715.1"/>
    <property type="molecule type" value="Genomic_DNA"/>
</dbReference>
<evidence type="ECO:0000256" key="8">
    <source>
        <dbReference type="ARBA" id="ARBA00023004"/>
    </source>
</evidence>
<keyword evidence="10 15" id="KW-0798">TonB box</keyword>
<keyword evidence="5" id="KW-0410">Iron transport</keyword>
<reference evidence="19" key="1">
    <citation type="submission" date="2023-04" db="EMBL/GenBank/DDBJ databases">
        <title>Sphingomonas sp. MAHUQ-71 isolated from rice field.</title>
        <authorList>
            <person name="Huq M.A."/>
        </authorList>
    </citation>
    <scope>NUCLEOTIDE SEQUENCE</scope>
    <source>
        <strain evidence="19">MAHUQ-71</strain>
    </source>
</reference>
<dbReference type="InterPro" id="IPR037066">
    <property type="entry name" value="Plug_dom_sf"/>
</dbReference>
<keyword evidence="12 19" id="KW-0675">Receptor</keyword>
<evidence type="ECO:0000256" key="5">
    <source>
        <dbReference type="ARBA" id="ARBA00022496"/>
    </source>
</evidence>
<evidence type="ECO:0000256" key="14">
    <source>
        <dbReference type="PROSITE-ProRule" id="PRU01360"/>
    </source>
</evidence>
<sequence>MNKQLNGKCRTAARCASALATIIALAPAYAQEAPTGDAGKTEQEIIVSATRAVTATKTDTPIIQIPQSISIVTSQQIKDQGALTMQSALEYTAGITNAGDDTRGDFNTIRGFSAVNYLDGLKREFGFVYLPRNEVYTLDRVDVLLGPAAVLYGAGSSGGLVNMESKRPQFQFGGEVTASYGTFDRKQAQFDITGPLSDTIAVRLVGLYRDADMLVDHLPDNRKIVQPSITWKPDDKTEVTLLGLYQHDYTGPSNYLPLAATLYAPEGKRVSRRTELGEPDFDKGPKDDKSLTLLIDHSFSNALKFHSASRLEGDHTTYGQIYGVYYVGPTILDPFVSDLGDGQSYIPRSLFAYKAHYKSFDTDNNLQFDFKTGPFTHKILAGVDYSYFHQMSQQAFDYLTVNPIDIYNPVYTPGTVADYGPLTRQVLIDTGFYGQDQIRFEDRASLVVGVRHDHLKSENSGLPNQIDNATTFRAGLTVDVTKGLSPYVSYSESFQPVSGLSQFGNTYKPLYGKSYEGGIKWQPVQGAMIRATYYEITERNHLVPDPAQPLNSIQAGKVKSKGFEFQGNYNVARNFTVSVAYAHNSTKLSGQDRQQDVTPKDTASIFGTKTIPLREDVSLRVGGGVRYVGHQISGDTTATSIRVVTPHYALVDALVALDVKKWTLQVNAVNLLNKYYYAACDTYGSCENGDPQTFNVALTYHF</sequence>
<dbReference type="Pfam" id="PF07715">
    <property type="entry name" value="Plug"/>
    <property type="match status" value="1"/>
</dbReference>
<evidence type="ECO:0000256" key="7">
    <source>
        <dbReference type="ARBA" id="ARBA00022729"/>
    </source>
</evidence>
<dbReference type="Gene3D" id="2.40.170.20">
    <property type="entry name" value="TonB-dependent receptor, beta-barrel domain"/>
    <property type="match status" value="1"/>
</dbReference>
<feature type="signal peptide" evidence="16">
    <location>
        <begin position="1"/>
        <end position="30"/>
    </location>
</feature>
<evidence type="ECO:0000259" key="18">
    <source>
        <dbReference type="Pfam" id="PF07715"/>
    </source>
</evidence>
<dbReference type="InterPro" id="IPR036942">
    <property type="entry name" value="Beta-barrel_TonB_sf"/>
</dbReference>
<evidence type="ECO:0000256" key="9">
    <source>
        <dbReference type="ARBA" id="ARBA00023065"/>
    </source>
</evidence>
<keyword evidence="13 14" id="KW-0998">Cell outer membrane</keyword>
<dbReference type="InterPro" id="IPR012910">
    <property type="entry name" value="Plug_dom"/>
</dbReference>
<gene>
    <name evidence="19" type="ORF">QGN17_03130</name>
</gene>